<dbReference type="Proteomes" id="UP001154114">
    <property type="component" value="Chromosome 15"/>
</dbReference>
<dbReference type="Pfam" id="PF06451">
    <property type="entry name" value="Moricin"/>
    <property type="match status" value="1"/>
</dbReference>
<name>A0A9N8Q0G6_CHRIL</name>
<evidence type="ECO:0000256" key="1">
    <source>
        <dbReference type="SAM" id="Phobius"/>
    </source>
</evidence>
<dbReference type="AlphaFoldDB" id="A0A9N8Q0G6"/>
<dbReference type="OrthoDB" id="7429245at2759"/>
<dbReference type="GO" id="GO:0042742">
    <property type="term" value="P:defense response to bacterium"/>
    <property type="evidence" value="ECO:0007669"/>
    <property type="project" value="InterPro"/>
</dbReference>
<dbReference type="InterPro" id="IPR009456">
    <property type="entry name" value="Moricin_fam"/>
</dbReference>
<dbReference type="Gene3D" id="1.20.5.750">
    <property type="entry name" value="Moricin domain"/>
    <property type="match status" value="1"/>
</dbReference>
<keyword evidence="1" id="KW-1133">Transmembrane helix</keyword>
<sequence>MDFLRRGEETEGYAGLLPAKTTGVLLRSLLPGGRQTRCALTQGRFLPLSSSHRTTESTRVTMRLTALLVMLMAALAMLVGTGHAAPQPKINVKAIKTTGKVLKKIVSTVSAAAAAHELYKGVKNHGQQG</sequence>
<proteinExistence type="predicted"/>
<keyword evidence="3" id="KW-1185">Reference proteome</keyword>
<evidence type="ECO:0000313" key="3">
    <source>
        <dbReference type="Proteomes" id="UP001154114"/>
    </source>
</evidence>
<keyword evidence="1" id="KW-0472">Membrane</keyword>
<feature type="transmembrane region" description="Helical" evidence="1">
    <location>
        <begin position="60"/>
        <end position="80"/>
    </location>
</feature>
<accession>A0A9N8Q0G6</accession>
<organism evidence="2 3">
    <name type="scientific">Chrysodeixis includens</name>
    <name type="common">Soybean looper</name>
    <name type="synonym">Pseudoplusia includens</name>
    <dbReference type="NCBI Taxonomy" id="689277"/>
    <lineage>
        <taxon>Eukaryota</taxon>
        <taxon>Metazoa</taxon>
        <taxon>Ecdysozoa</taxon>
        <taxon>Arthropoda</taxon>
        <taxon>Hexapoda</taxon>
        <taxon>Insecta</taxon>
        <taxon>Pterygota</taxon>
        <taxon>Neoptera</taxon>
        <taxon>Endopterygota</taxon>
        <taxon>Lepidoptera</taxon>
        <taxon>Glossata</taxon>
        <taxon>Ditrysia</taxon>
        <taxon>Noctuoidea</taxon>
        <taxon>Noctuidae</taxon>
        <taxon>Plusiinae</taxon>
        <taxon>Chrysodeixis</taxon>
    </lineage>
</organism>
<keyword evidence="1" id="KW-0812">Transmembrane</keyword>
<dbReference type="InterPro" id="IPR037043">
    <property type="entry name" value="Moricin_sf"/>
</dbReference>
<reference evidence="2" key="1">
    <citation type="submission" date="2021-12" db="EMBL/GenBank/DDBJ databases">
        <authorList>
            <person name="King R."/>
        </authorList>
    </citation>
    <scope>NUCLEOTIDE SEQUENCE</scope>
</reference>
<dbReference type="GO" id="GO:0005576">
    <property type="term" value="C:extracellular region"/>
    <property type="evidence" value="ECO:0007669"/>
    <property type="project" value="InterPro"/>
</dbReference>
<protein>
    <submittedName>
        <fullName evidence="2">Uncharacterized protein</fullName>
    </submittedName>
</protein>
<gene>
    <name evidence="2" type="ORF">CINC_LOCUS3438</name>
</gene>
<evidence type="ECO:0000313" key="2">
    <source>
        <dbReference type="EMBL" id="CAD0201767.1"/>
    </source>
</evidence>
<dbReference type="EMBL" id="LR824018">
    <property type="protein sequence ID" value="CAD0201767.1"/>
    <property type="molecule type" value="Genomic_DNA"/>
</dbReference>